<dbReference type="Pfam" id="PF04391">
    <property type="entry name" value="DUF533"/>
    <property type="match status" value="1"/>
</dbReference>
<sequence length="235" mass="24750">MDFGNLVGQLLQGVTDQSSSRLEHVTSSNVLGNLMDVAQDFLSKKQAGEMTGGQLGSLGALAGALLGGGGEAAKGAIGGSAMAILGALAASALQKRESMQSTQPPSLPQDHVEALTAPETEQLIIRAMIGAAKADGQIDQKELDKIFGRINADHLTDKERQFLMEELSRPTDLQALVAAVPNQAVAAQVYAASLFAIDIDTEAERIYLQQLAEVLKLDLETVNHLHELTGLNKPA</sequence>
<dbReference type="RefSeq" id="WP_096526206.1">
    <property type="nucleotide sequence ID" value="NZ_AP014836.1"/>
</dbReference>
<proteinExistence type="predicted"/>
<dbReference type="OrthoDB" id="5459344at2"/>
<dbReference type="Proteomes" id="UP000243679">
    <property type="component" value="Chromosome"/>
</dbReference>
<keyword evidence="2" id="KW-1185">Reference proteome</keyword>
<evidence type="ECO:0000313" key="1">
    <source>
        <dbReference type="EMBL" id="BAW79554.1"/>
    </source>
</evidence>
<protein>
    <submittedName>
        <fullName evidence="1">Hypothetical conserved protein</fullName>
    </submittedName>
</protein>
<organism evidence="1 2">
    <name type="scientific">Candidatus Nitrosoglobus terrae</name>
    <dbReference type="NCBI Taxonomy" id="1630141"/>
    <lineage>
        <taxon>Bacteria</taxon>
        <taxon>Pseudomonadati</taxon>
        <taxon>Pseudomonadota</taxon>
        <taxon>Gammaproteobacteria</taxon>
        <taxon>Chromatiales</taxon>
        <taxon>Chromatiaceae</taxon>
        <taxon>Candidatus Nitrosoglobus</taxon>
    </lineage>
</organism>
<dbReference type="InterPro" id="IPR007486">
    <property type="entry name" value="YebE"/>
</dbReference>
<reference evidence="1 2" key="1">
    <citation type="journal article" date="2017" name="ISME J.">
        <title>An acid-tolerant ammonia-oxidizing ?-proteobacterium from soil.</title>
        <authorList>
            <person name="Hayatsu M."/>
            <person name="Tago K."/>
            <person name="Uchiyama I."/>
            <person name="Toyoda A."/>
            <person name="Wang Y."/>
            <person name="Shimomura Y."/>
            <person name="Okubo T."/>
            <person name="Kurisu F."/>
            <person name="Hirono Y."/>
            <person name="Nonaka K."/>
            <person name="Akiyama H."/>
            <person name="Itoh T."/>
            <person name="Takami H."/>
        </authorList>
    </citation>
    <scope>NUCLEOTIDE SEQUENCE [LARGE SCALE GENOMIC DNA]</scope>
    <source>
        <strain evidence="1 2">TAO100</strain>
    </source>
</reference>
<gene>
    <name evidence="1" type="ORF">TAO_0184</name>
</gene>
<evidence type="ECO:0000313" key="2">
    <source>
        <dbReference type="Proteomes" id="UP000243679"/>
    </source>
</evidence>
<dbReference type="SUPFAM" id="SSF158682">
    <property type="entry name" value="TerB-like"/>
    <property type="match status" value="1"/>
</dbReference>
<dbReference type="KEGG" id="ntt:TAO_0184"/>
<dbReference type="EMBL" id="AP014836">
    <property type="protein sequence ID" value="BAW79554.1"/>
    <property type="molecule type" value="Genomic_DNA"/>
</dbReference>
<dbReference type="CDD" id="cd07178">
    <property type="entry name" value="terB_like_YebE"/>
    <property type="match status" value="1"/>
</dbReference>
<name>A0A1Q2SKA2_9GAMM</name>
<dbReference type="InterPro" id="IPR029024">
    <property type="entry name" value="TerB-like"/>
</dbReference>
<accession>A0A1Q2SKA2</accession>
<dbReference type="Gene3D" id="1.10.3680.10">
    <property type="entry name" value="TerB-like"/>
    <property type="match status" value="1"/>
</dbReference>
<dbReference type="AlphaFoldDB" id="A0A1Q2SKA2"/>